<organism evidence="2 3">
    <name type="scientific">Cardamine amara subsp. amara</name>
    <dbReference type="NCBI Taxonomy" id="228776"/>
    <lineage>
        <taxon>Eukaryota</taxon>
        <taxon>Viridiplantae</taxon>
        <taxon>Streptophyta</taxon>
        <taxon>Embryophyta</taxon>
        <taxon>Tracheophyta</taxon>
        <taxon>Spermatophyta</taxon>
        <taxon>Magnoliopsida</taxon>
        <taxon>eudicotyledons</taxon>
        <taxon>Gunneridae</taxon>
        <taxon>Pentapetalae</taxon>
        <taxon>rosids</taxon>
        <taxon>malvids</taxon>
        <taxon>Brassicales</taxon>
        <taxon>Brassicaceae</taxon>
        <taxon>Cardamineae</taxon>
        <taxon>Cardamine</taxon>
    </lineage>
</organism>
<feature type="signal peptide" evidence="1">
    <location>
        <begin position="1"/>
        <end position="24"/>
    </location>
</feature>
<gene>
    <name evidence="2" type="ORF">V5N11_012975</name>
</gene>
<keyword evidence="2" id="KW-0575">Peroxidase</keyword>
<evidence type="ECO:0000313" key="2">
    <source>
        <dbReference type="EMBL" id="KAL1199706.1"/>
    </source>
</evidence>
<dbReference type="AlphaFoldDB" id="A0ABD0ZYL6"/>
<dbReference type="Proteomes" id="UP001558713">
    <property type="component" value="Unassembled WGS sequence"/>
</dbReference>
<keyword evidence="1" id="KW-0732">Signal</keyword>
<dbReference type="EMBL" id="JBANAX010000637">
    <property type="protein sequence ID" value="KAL1199706.1"/>
    <property type="molecule type" value="Genomic_DNA"/>
</dbReference>
<evidence type="ECO:0000256" key="1">
    <source>
        <dbReference type="SAM" id="SignalP"/>
    </source>
</evidence>
<dbReference type="Gene3D" id="1.10.520.10">
    <property type="match status" value="1"/>
</dbReference>
<dbReference type="GO" id="GO:0004601">
    <property type="term" value="F:peroxidase activity"/>
    <property type="evidence" value="ECO:0007669"/>
    <property type="project" value="UniProtKB-KW"/>
</dbReference>
<protein>
    <submittedName>
        <fullName evidence="2">Peroxidase 36</fullName>
    </submittedName>
</protein>
<name>A0ABD0ZYL6_CARAN</name>
<comment type="caution">
    <text evidence="2">The sequence shown here is derived from an EMBL/GenBank/DDBJ whole genome shotgun (WGS) entry which is preliminary data.</text>
</comment>
<proteinExistence type="predicted"/>
<evidence type="ECO:0000313" key="3">
    <source>
        <dbReference type="Proteomes" id="UP001558713"/>
    </source>
</evidence>
<keyword evidence="2" id="KW-0560">Oxidoreductase</keyword>
<accession>A0ABD0ZYL6</accession>
<reference evidence="2 3" key="1">
    <citation type="submission" date="2024-04" db="EMBL/GenBank/DDBJ databases">
        <title>Genome assembly C_amara_ONT_v2.</title>
        <authorList>
            <person name="Yant L."/>
            <person name="Moore C."/>
            <person name="Slenker M."/>
        </authorList>
    </citation>
    <scope>NUCLEOTIDE SEQUENCE [LARGE SCALE GENOMIC DNA]</scope>
    <source>
        <tissue evidence="2">Leaf</tissue>
    </source>
</reference>
<sequence>MVRSFVGIVLAQISLFALFRLCMCYQTSESTSTASLSPQFYDNSCPKAQAIVQSIVAKAHSDEAMTLAWLPQCLGSISMTVSSMFDLT</sequence>
<keyword evidence="3" id="KW-1185">Reference proteome</keyword>
<feature type="chain" id="PRO_5044771415" evidence="1">
    <location>
        <begin position="25"/>
        <end position="88"/>
    </location>
</feature>